<name>A0A090B8B5_HYAAE</name>
<accession>A0A090B8B5</accession>
<organism evidence="1">
    <name type="scientific">Hyaloperonospora arabidopsidis (strain Emoy2)</name>
    <name type="common">Downy mildew agent</name>
    <name type="synonym">Peronospora arabidopsidis</name>
    <dbReference type="NCBI Taxonomy" id="559515"/>
    <lineage>
        <taxon>Eukaryota</taxon>
        <taxon>Sar</taxon>
        <taxon>Stramenopiles</taxon>
        <taxon>Oomycota</taxon>
        <taxon>Peronosporomycetes</taxon>
        <taxon>Peronosporales</taxon>
        <taxon>Peronosporaceae</taxon>
        <taxon>Hyaloperonospora</taxon>
    </lineage>
</organism>
<reference evidence="1" key="1">
    <citation type="journal article" date="2014" name="PLoS Pathog.">
        <title>Expression profiling during Arabidopsis/downy mildew interaction reveals a highly-expressed effector that attenuates responses to salicylic acid.</title>
        <authorList>
            <person name="Asai S."/>
            <person name="Rallapalli G."/>
            <person name="Piquerez S.J.M."/>
            <person name="Caillaud M.C."/>
            <person name="Furzer O.J."/>
            <person name="Ishaque N."/>
            <person name="Wirthmueller L."/>
            <person name="Fabro G."/>
            <person name="Shirasu K."/>
            <person name="Jones J.D.G."/>
        </authorList>
    </citation>
    <scope>NUCLEOTIDE SEQUENCE</scope>
    <source>
        <strain evidence="1">Emoy2</strain>
    </source>
</reference>
<protein>
    <submittedName>
        <fullName evidence="1">RxLR effector candidate protein</fullName>
    </submittedName>
</protein>
<dbReference type="EMBL" id="AB922246">
    <property type="protein sequence ID" value="BAP68821.1"/>
    <property type="molecule type" value="mRNA"/>
</dbReference>
<dbReference type="AlphaFoldDB" id="A0A090B8B5"/>
<evidence type="ECO:0000313" key="1">
    <source>
        <dbReference type="EMBL" id="BAP68821.1"/>
    </source>
</evidence>
<sequence length="337" mass="38807">MELRFSLLNLQSASHKDHNMRRLCLALTAVGSFRSCHAELLYDPDQANGVPDPTARRLKEAEFDQRSFALRRMSAEDVASSVTRRLVEPNNLAPNNDDVALDTYEERYPIVSLSETAANSLRSPMVRISRLVDSPADVPHPEENFKTLGLHEGPMDIDKFIRWVEYARKYSRARTDWNFHIFDSSVEILKRYREPKELMELLILLRTRSDWENAEYTARSLLTSLVLSYHDSPEALLRAWLDLRMTPDDLYHLLYLDEEGAVWVVPEEAIMWLKYNALLVAKGVRGVMTVDESVKKLLTGYPRHDHAERKILPLLEVTEGKPKSDVELLTAVKKFLS</sequence>
<proteinExistence type="evidence at transcript level"/>
<gene>
    <name evidence="1" type="primary">HaRxL97</name>
</gene>